<dbReference type="RefSeq" id="WP_165325819.1">
    <property type="nucleotide sequence ID" value="NZ_CP049109.1"/>
</dbReference>
<protein>
    <submittedName>
        <fullName evidence="2">Hemerythrin domain-containing protein</fullName>
    </submittedName>
</protein>
<keyword evidence="3" id="KW-1185">Reference proteome</keyword>
<name>A0A6G6Y1N7_9SPHN</name>
<evidence type="ECO:0000259" key="1">
    <source>
        <dbReference type="Pfam" id="PF01814"/>
    </source>
</evidence>
<reference evidence="2 3" key="1">
    <citation type="submission" date="2020-02" db="EMBL/GenBank/DDBJ databases">
        <authorList>
            <person name="Zheng R.K."/>
            <person name="Sun C.M."/>
        </authorList>
    </citation>
    <scope>NUCLEOTIDE SEQUENCE [LARGE SCALE GENOMIC DNA]</scope>
    <source>
        <strain evidence="3">zrk23</strain>
    </source>
</reference>
<dbReference type="InterPro" id="IPR012312">
    <property type="entry name" value="Hemerythrin-like"/>
</dbReference>
<proteinExistence type="predicted"/>
<dbReference type="KEGG" id="spzr:G5C33_02775"/>
<organism evidence="2 3">
    <name type="scientific">Stakelama tenebrarum</name>
    <dbReference type="NCBI Taxonomy" id="2711215"/>
    <lineage>
        <taxon>Bacteria</taxon>
        <taxon>Pseudomonadati</taxon>
        <taxon>Pseudomonadota</taxon>
        <taxon>Alphaproteobacteria</taxon>
        <taxon>Sphingomonadales</taxon>
        <taxon>Sphingomonadaceae</taxon>
        <taxon>Stakelama</taxon>
    </lineage>
</organism>
<accession>A0A6G6Y1N7</accession>
<dbReference type="Pfam" id="PF01814">
    <property type="entry name" value="Hemerythrin"/>
    <property type="match status" value="1"/>
</dbReference>
<dbReference type="Proteomes" id="UP000501568">
    <property type="component" value="Chromosome"/>
</dbReference>
<evidence type="ECO:0000313" key="3">
    <source>
        <dbReference type="Proteomes" id="UP000501568"/>
    </source>
</evidence>
<dbReference type="EMBL" id="CP049109">
    <property type="protein sequence ID" value="QIG78820.1"/>
    <property type="molecule type" value="Genomic_DNA"/>
</dbReference>
<feature type="domain" description="Hemerythrin-like" evidence="1">
    <location>
        <begin position="8"/>
        <end position="129"/>
    </location>
</feature>
<sequence>MAAPTNAELALDHAMIDCFARDLSRLIETEAPPAKLAEALSRLAKTVADHLDREDATIYDLAMRATPGMAAGSVERVQREFETLKDNWGRYLRVWTATEIAEDRDGFVRATRAMLPRLRDRVRLEGELLVAISLQQGGARSGEAA</sequence>
<gene>
    <name evidence="2" type="ORF">G5C33_02775</name>
</gene>
<dbReference type="AlphaFoldDB" id="A0A6G6Y1N7"/>
<dbReference type="Gene3D" id="1.20.120.520">
    <property type="entry name" value="nmb1532 protein domain like"/>
    <property type="match status" value="1"/>
</dbReference>
<evidence type="ECO:0000313" key="2">
    <source>
        <dbReference type="EMBL" id="QIG78820.1"/>
    </source>
</evidence>